<evidence type="ECO:0000313" key="1">
    <source>
        <dbReference type="EMBL" id="QBQ53839.1"/>
    </source>
</evidence>
<evidence type="ECO:0000313" key="2">
    <source>
        <dbReference type="Proteomes" id="UP000294325"/>
    </source>
</evidence>
<proteinExistence type="predicted"/>
<dbReference type="KEGG" id="nwr:E3U44_04410"/>
<reference evidence="1 2" key="1">
    <citation type="submission" date="2019-03" db="EMBL/GenBank/DDBJ databases">
        <title>The genome sequence of Nitrosococcus wardiae strain D1FHST reveals the archetypal metabolic capacity of ammonia-oxidizing Gammaproteobacteria.</title>
        <authorList>
            <person name="Wang L."/>
            <person name="Lim C.K."/>
            <person name="Hanson T.E."/>
            <person name="Dang H."/>
            <person name="Klotz M.G."/>
        </authorList>
    </citation>
    <scope>NUCLEOTIDE SEQUENCE [LARGE SCALE GENOMIC DNA]</scope>
    <source>
        <strain evidence="1 2">D1FHS</strain>
    </source>
</reference>
<evidence type="ECO:0008006" key="3">
    <source>
        <dbReference type="Google" id="ProtNLM"/>
    </source>
</evidence>
<accession>A0A4P7BXD5</accession>
<organism evidence="1 2">
    <name type="scientific">Nitrosococcus wardiae</name>
    <dbReference type="NCBI Taxonomy" id="1814290"/>
    <lineage>
        <taxon>Bacteria</taxon>
        <taxon>Pseudomonadati</taxon>
        <taxon>Pseudomonadota</taxon>
        <taxon>Gammaproteobacteria</taxon>
        <taxon>Chromatiales</taxon>
        <taxon>Chromatiaceae</taxon>
        <taxon>Nitrosococcus</taxon>
    </lineage>
</organism>
<sequence>MTEGFFDLSTPEDLFGKLKHDFDELKSNPSNSWKAYDFFVTATHIADWIYEGNRRKTREFRGTHLILKVCDHLACSGKHFRLDNPAHRSVEKAEREYYVEPGYVESGYYEEPLVVTFNEAEKTEFGIKSENVVSLASRVMEFWENYFNDNAT</sequence>
<protein>
    <recommendedName>
        <fullName evidence="3">HEPN domain-containing protein</fullName>
    </recommendedName>
</protein>
<dbReference type="OrthoDB" id="7064339at2"/>
<dbReference type="RefSeq" id="WP_134356849.1">
    <property type="nucleotide sequence ID" value="NZ_CP038033.1"/>
</dbReference>
<keyword evidence="2" id="KW-1185">Reference proteome</keyword>
<name>A0A4P7BXD5_9GAMM</name>
<dbReference type="AlphaFoldDB" id="A0A4P7BXD5"/>
<gene>
    <name evidence="1" type="ORF">E3U44_04410</name>
</gene>
<dbReference type="Proteomes" id="UP000294325">
    <property type="component" value="Chromosome"/>
</dbReference>
<dbReference type="EMBL" id="CP038033">
    <property type="protein sequence ID" value="QBQ53839.1"/>
    <property type="molecule type" value="Genomic_DNA"/>
</dbReference>